<dbReference type="SUPFAM" id="SSF81901">
    <property type="entry name" value="HCP-like"/>
    <property type="match status" value="1"/>
</dbReference>
<dbReference type="STRING" id="470453.B0680_01000"/>
<gene>
    <name evidence="2" type="ORF">B0680_01000</name>
</gene>
<proteinExistence type="predicted"/>
<dbReference type="InterPro" id="IPR050767">
    <property type="entry name" value="Sel1_AlgK"/>
</dbReference>
<comment type="caution">
    <text evidence="2">The sequence shown here is derived from an EMBL/GenBank/DDBJ whole genome shotgun (WGS) entry which is preliminary data.</text>
</comment>
<accession>A0A1T0CUF7</accession>
<organism evidence="2 3">
    <name type="scientific">Moraxella pluranimalium</name>
    <dbReference type="NCBI Taxonomy" id="470453"/>
    <lineage>
        <taxon>Bacteria</taxon>
        <taxon>Pseudomonadati</taxon>
        <taxon>Pseudomonadota</taxon>
        <taxon>Gammaproteobacteria</taxon>
        <taxon>Moraxellales</taxon>
        <taxon>Moraxellaceae</taxon>
        <taxon>Moraxella</taxon>
    </lineage>
</organism>
<dbReference type="InterPro" id="IPR006597">
    <property type="entry name" value="Sel1-like"/>
</dbReference>
<evidence type="ECO:0000256" key="1">
    <source>
        <dbReference type="SAM" id="SignalP"/>
    </source>
</evidence>
<feature type="chain" id="PRO_5013295306" description="Sel1 repeat family protein" evidence="1">
    <location>
        <begin position="25"/>
        <end position="299"/>
    </location>
</feature>
<dbReference type="Proteomes" id="UP000189800">
    <property type="component" value="Unassembled WGS sequence"/>
</dbReference>
<dbReference type="InterPro" id="IPR011990">
    <property type="entry name" value="TPR-like_helical_dom_sf"/>
</dbReference>
<evidence type="ECO:0008006" key="4">
    <source>
        <dbReference type="Google" id="ProtNLM"/>
    </source>
</evidence>
<evidence type="ECO:0000313" key="2">
    <source>
        <dbReference type="EMBL" id="OOS25967.1"/>
    </source>
</evidence>
<keyword evidence="1" id="KW-0732">Signal</keyword>
<protein>
    <recommendedName>
        <fullName evidence="4">Sel1 repeat family protein</fullName>
    </recommendedName>
</protein>
<dbReference type="EMBL" id="MUYU01000005">
    <property type="protein sequence ID" value="OOS25967.1"/>
    <property type="molecule type" value="Genomic_DNA"/>
</dbReference>
<reference evidence="2 3" key="1">
    <citation type="submission" date="2017-02" db="EMBL/GenBank/DDBJ databases">
        <title>Draft genome sequence of Moraxella pluranimalium CCUG 54913T type strain.</title>
        <authorList>
            <person name="Salva-Serra F."/>
            <person name="Engstrom-Jakobsson H."/>
            <person name="Thorell K."/>
            <person name="Jaen-Luchoro D."/>
            <person name="Gonzales-Siles L."/>
            <person name="Karlsson R."/>
            <person name="Yazdan S."/>
            <person name="Boulund F."/>
            <person name="Johnning A."/>
            <person name="Engstrand L."/>
            <person name="Kristiansson E."/>
            <person name="Moore E."/>
        </authorList>
    </citation>
    <scope>NUCLEOTIDE SEQUENCE [LARGE SCALE GENOMIC DNA]</scope>
    <source>
        <strain evidence="2 3">CCUG 54913</strain>
    </source>
</reference>
<dbReference type="Pfam" id="PF08238">
    <property type="entry name" value="Sel1"/>
    <property type="match status" value="5"/>
</dbReference>
<evidence type="ECO:0000313" key="3">
    <source>
        <dbReference type="Proteomes" id="UP000189800"/>
    </source>
</evidence>
<name>A0A1T0CUF7_9GAMM</name>
<dbReference type="SMART" id="SM00671">
    <property type="entry name" value="SEL1"/>
    <property type="match status" value="4"/>
</dbReference>
<dbReference type="Gene3D" id="1.25.40.10">
    <property type="entry name" value="Tetratricopeptide repeat domain"/>
    <property type="match status" value="3"/>
</dbReference>
<dbReference type="AlphaFoldDB" id="A0A1T0CUF7"/>
<feature type="signal peptide" evidence="1">
    <location>
        <begin position="1"/>
        <end position="24"/>
    </location>
</feature>
<sequence>MNKSNFYTKLILVSCALFFQFAHAKNTTIPPECNISQIANSPTLVDELADIYNQAINQNNVSAQYQLYEKGKGWSEFANCWLGVAANNGNTDAQTRLAYNYLINFGKNADLTDFQQAEILHNQVLSKVNQPYNHRLIRRNAKTIADYYLQGKIVPKNLQKAFDIYFEIAKANVVSSYDNREVLGAMFEIAQAYHYGNEIIEKNIDKATMWYGQIVSVAEEADNEFFYLSNAIMYEFGLGVPNNYNKSFEYYFLAAIKGSTSAKYKMHHLYANGIGVKKDLDNANAWLESAKMDEQEAVK</sequence>
<keyword evidence="3" id="KW-1185">Reference proteome</keyword>
<dbReference type="PANTHER" id="PTHR11102:SF160">
    <property type="entry name" value="ERAD-ASSOCIATED E3 UBIQUITIN-PROTEIN LIGASE COMPONENT HRD3"/>
    <property type="match status" value="1"/>
</dbReference>
<dbReference type="PANTHER" id="PTHR11102">
    <property type="entry name" value="SEL-1-LIKE PROTEIN"/>
    <property type="match status" value="1"/>
</dbReference>
<dbReference type="OrthoDB" id="9792653at2"/>
<dbReference type="RefSeq" id="WP_078253189.1">
    <property type="nucleotide sequence ID" value="NZ_MUYU01000005.1"/>
</dbReference>